<dbReference type="AlphaFoldDB" id="A0A1M6LV67"/>
<reference evidence="1 2" key="1">
    <citation type="submission" date="2016-11" db="EMBL/GenBank/DDBJ databases">
        <authorList>
            <person name="Jaros S."/>
            <person name="Januszkiewicz K."/>
            <person name="Wedrychowicz H."/>
        </authorList>
    </citation>
    <scope>NUCLEOTIDE SEQUENCE [LARGE SCALE GENOMIC DNA]</scope>
    <source>
        <strain evidence="1 2">DSM 18772</strain>
    </source>
</reference>
<dbReference type="RefSeq" id="WP_143184097.1">
    <property type="nucleotide sequence ID" value="NZ_FQYR01000004.1"/>
</dbReference>
<gene>
    <name evidence="1" type="ORF">SAMN02745181_2513</name>
</gene>
<dbReference type="Proteomes" id="UP000184510">
    <property type="component" value="Unassembled WGS sequence"/>
</dbReference>
<proteinExistence type="predicted"/>
<name>A0A1M6LV67_9BACT</name>
<dbReference type="InParanoid" id="A0A1M6LV67"/>
<sequence>MKRVPSLSCCILQILVGLLTILNCYTVNAESSGREQAQIELSILSVGGGDVPERLHWLDASGKLAKDSGSSLLVSTSTILAPVKYTGPKILTICVPDESEAGFKVLSKLKLPEDSSKLVVVLVPNRKADNEAQSYRALALPSDQARFSGGTRMVLNFTSTRLRGVIGKTPFDPNAKSNKFFYVDANASKFISEVDSHAKAGEGYQVYLEYYDQTDKKWVRFVTSRWFHNPSKKKYLFVYQTRHNNSPELKVVSEKIKPAQVE</sequence>
<keyword evidence="2" id="KW-1185">Reference proteome</keyword>
<protein>
    <submittedName>
        <fullName evidence="1">Uncharacterized protein</fullName>
    </submittedName>
</protein>
<dbReference type="EMBL" id="FQYR01000004">
    <property type="protein sequence ID" value="SHJ75064.1"/>
    <property type="molecule type" value="Genomic_DNA"/>
</dbReference>
<accession>A0A1M6LV67</accession>
<organism evidence="1 2">
    <name type="scientific">Rubritalea squalenifaciens DSM 18772</name>
    <dbReference type="NCBI Taxonomy" id="1123071"/>
    <lineage>
        <taxon>Bacteria</taxon>
        <taxon>Pseudomonadati</taxon>
        <taxon>Verrucomicrobiota</taxon>
        <taxon>Verrucomicrobiia</taxon>
        <taxon>Verrucomicrobiales</taxon>
        <taxon>Rubritaleaceae</taxon>
        <taxon>Rubritalea</taxon>
    </lineage>
</organism>
<evidence type="ECO:0000313" key="2">
    <source>
        <dbReference type="Proteomes" id="UP000184510"/>
    </source>
</evidence>
<evidence type="ECO:0000313" key="1">
    <source>
        <dbReference type="EMBL" id="SHJ75064.1"/>
    </source>
</evidence>